<dbReference type="GO" id="GO:0016837">
    <property type="term" value="F:carbon-oxygen lyase activity, acting on polysaccharides"/>
    <property type="evidence" value="ECO:0007669"/>
    <property type="project" value="TreeGrafter"/>
</dbReference>
<dbReference type="AlphaFoldDB" id="A0A0F4KSI0"/>
<dbReference type="Pfam" id="PF13229">
    <property type="entry name" value="Beta_helix"/>
    <property type="match status" value="1"/>
</dbReference>
<dbReference type="PANTHER" id="PTHR40088:SF2">
    <property type="entry name" value="SECRETED SUGAR HYDROLASE"/>
    <property type="match status" value="1"/>
</dbReference>
<evidence type="ECO:0000256" key="3">
    <source>
        <dbReference type="ARBA" id="ARBA00022729"/>
    </source>
</evidence>
<dbReference type="GO" id="GO:0005576">
    <property type="term" value="C:extracellular region"/>
    <property type="evidence" value="ECO:0007669"/>
    <property type="project" value="UniProtKB-SubCell"/>
</dbReference>
<dbReference type="Pfam" id="PF21258">
    <property type="entry name" value="Glyco_hydro_120_ins"/>
    <property type="match status" value="1"/>
</dbReference>
<dbReference type="InterPro" id="IPR039448">
    <property type="entry name" value="Beta_helix"/>
</dbReference>
<keyword evidence="2" id="KW-0964">Secreted</keyword>
<feature type="domain" description="Right handed beta helix" evidence="4">
    <location>
        <begin position="300"/>
        <end position="427"/>
    </location>
</feature>
<dbReference type="InterPro" id="IPR052052">
    <property type="entry name" value="Polysaccharide_Lyase_9"/>
</dbReference>
<evidence type="ECO:0000313" key="7">
    <source>
        <dbReference type="Proteomes" id="UP000033648"/>
    </source>
</evidence>
<evidence type="ECO:0000256" key="1">
    <source>
        <dbReference type="ARBA" id="ARBA00004613"/>
    </source>
</evidence>
<evidence type="ECO:0000313" key="6">
    <source>
        <dbReference type="EMBL" id="KJY49003.1"/>
    </source>
</evidence>
<dbReference type="PATRIC" id="fig|1684.4.peg.1668"/>
<protein>
    <submittedName>
        <fullName evidence="6">Uncharacterized protein</fullName>
    </submittedName>
</protein>
<sequence length="652" mass="72343">MRPDTGRRVLHVKEGSDDCGEGSEERPFRSIQQAADVALAGDVVMVHAGTYRESVNPINGGKDRYDRITYTAAPGEHPVIKGSERVSCWQDRGNSVWTAEIDNSLFGSFNPFATPLKGDWLERPSTWNMTLGEVYINGKSMYQAPDVESVHNPQVRKTGFGPDWVKEEEPVAHPEDTVYQWYAQVGDRTTCIWANFQGYDPNASLVEINVRPTCFYPLRTGINYITVTGFEMAQAACQWAPPTGDQQGLIGTHWSKGWVIEGNDLHDARCSAVSLGKDWSTGDSESTRWGYKPGYQTQLETVFRARHAGWDMETVGSHLVRNNHIHDCGQNGVVGHLGCIRSVIEDNDIHDIGNKHEFFGHEIAGIKLHTAIDVIIRHNHIHESTLGIWLDWEAQGTRVSSNVFNDNIRDFMIEVTHGPCLVDNNVFASAYNLDNVAQGTAFVHNLFCGSAQRRDVLDRFTPYHLPHSTTVAGTACVYGGDDRIYQNIFVGGEAYLPGVTTRGTETYEGCPGSMDEYRELVHAHGPGDLELFERVKQPAYIDRNVYLNGAQSCSQDIDACKIPDNPRFKVVTDHDGSVWLDGELPEGMFHMGCRIVDTAMLGAPRMSEERYEAPDGSSIAIDRDLTGVIRGDAPVPGPLEGLTPGKNHVRLI</sequence>
<evidence type="ECO:0000259" key="4">
    <source>
        <dbReference type="Pfam" id="PF13229"/>
    </source>
</evidence>
<dbReference type="InterPro" id="IPR049169">
    <property type="entry name" value="Glyco_hydro_120_ins"/>
</dbReference>
<dbReference type="OrthoDB" id="9765222at2"/>
<dbReference type="InterPro" id="IPR012334">
    <property type="entry name" value="Pectin_lyas_fold"/>
</dbReference>
<organism evidence="6 7">
    <name type="scientific">Bifidobacterium asteroides</name>
    <dbReference type="NCBI Taxonomy" id="1684"/>
    <lineage>
        <taxon>Bacteria</taxon>
        <taxon>Bacillati</taxon>
        <taxon>Actinomycetota</taxon>
        <taxon>Actinomycetes</taxon>
        <taxon>Bifidobacteriales</taxon>
        <taxon>Bifidobacteriaceae</taxon>
        <taxon>Bifidobacterium</taxon>
    </lineage>
</organism>
<name>A0A0F4KSI0_9BIFI</name>
<dbReference type="SUPFAM" id="SSF51126">
    <property type="entry name" value="Pectin lyase-like"/>
    <property type="match status" value="1"/>
</dbReference>
<dbReference type="Proteomes" id="UP000033648">
    <property type="component" value="Unassembled WGS sequence"/>
</dbReference>
<gene>
    <name evidence="6" type="ORF">JF69_15500</name>
</gene>
<dbReference type="PANTHER" id="PTHR40088">
    <property type="entry name" value="PECTATE LYASE (EUROFUNG)"/>
    <property type="match status" value="1"/>
</dbReference>
<proteinExistence type="predicted"/>
<feature type="domain" description="Glycoside hydrolase 120 insertion" evidence="5">
    <location>
        <begin position="87"/>
        <end position="208"/>
    </location>
</feature>
<evidence type="ECO:0000259" key="5">
    <source>
        <dbReference type="Pfam" id="PF21258"/>
    </source>
</evidence>
<dbReference type="InterPro" id="IPR013780">
    <property type="entry name" value="Glyco_hydro_b"/>
</dbReference>
<dbReference type="SMART" id="SM00710">
    <property type="entry name" value="PbH1"/>
    <property type="match status" value="4"/>
</dbReference>
<keyword evidence="3" id="KW-0732">Signal</keyword>
<evidence type="ECO:0000256" key="2">
    <source>
        <dbReference type="ARBA" id="ARBA00022525"/>
    </source>
</evidence>
<dbReference type="Gene3D" id="2.160.20.10">
    <property type="entry name" value="Single-stranded right-handed beta-helix, Pectin lyase-like"/>
    <property type="match status" value="1"/>
</dbReference>
<comment type="caution">
    <text evidence="6">The sequence shown here is derived from an EMBL/GenBank/DDBJ whole genome shotgun (WGS) entry which is preliminary data.</text>
</comment>
<dbReference type="Gene3D" id="2.60.40.1180">
    <property type="entry name" value="Golgi alpha-mannosidase II"/>
    <property type="match status" value="1"/>
</dbReference>
<dbReference type="InterPro" id="IPR011050">
    <property type="entry name" value="Pectin_lyase_fold/virulence"/>
</dbReference>
<accession>A0A0F4KSI0</accession>
<dbReference type="EMBL" id="JWME01000014">
    <property type="protein sequence ID" value="KJY49003.1"/>
    <property type="molecule type" value="Genomic_DNA"/>
</dbReference>
<reference evidence="6 7" key="1">
    <citation type="submission" date="2014-12" db="EMBL/GenBank/DDBJ databases">
        <title>Comparative genomics of the lactic acid bacteria isolated from the honey bee gut.</title>
        <authorList>
            <person name="Ellegaard K.M."/>
            <person name="Tamarit D."/>
            <person name="Javelind E."/>
            <person name="Olofsson T."/>
            <person name="Andersson S.G."/>
            <person name="Vasquez A."/>
        </authorList>
    </citation>
    <scope>NUCLEOTIDE SEQUENCE [LARGE SCALE GENOMIC DNA]</scope>
    <source>
        <strain evidence="6 7">Bin2</strain>
    </source>
</reference>
<comment type="subcellular location">
    <subcellularLocation>
        <location evidence="1">Secreted</location>
    </subcellularLocation>
</comment>
<dbReference type="InterPro" id="IPR006626">
    <property type="entry name" value="PbH1"/>
</dbReference>